<organism evidence="1">
    <name type="scientific">Hokovirus HKV1</name>
    <dbReference type="NCBI Taxonomy" id="1977638"/>
    <lineage>
        <taxon>Viruses</taxon>
        <taxon>Varidnaviria</taxon>
        <taxon>Bamfordvirae</taxon>
        <taxon>Nucleocytoviricota</taxon>
        <taxon>Megaviricetes</taxon>
        <taxon>Imitervirales</taxon>
        <taxon>Mimiviridae</taxon>
        <taxon>Klosneuvirinae</taxon>
        <taxon>Hokovirus</taxon>
    </lineage>
</organism>
<reference evidence="1" key="1">
    <citation type="journal article" date="2017" name="Science">
        <title>Giant viruses with an expanded complement of translation system components.</title>
        <authorList>
            <person name="Schulz F."/>
            <person name="Yutin N."/>
            <person name="Ivanova N.N."/>
            <person name="Ortega D.R."/>
            <person name="Lee T.K."/>
            <person name="Vierheilig J."/>
            <person name="Daims H."/>
            <person name="Horn M."/>
            <person name="Wagner M."/>
            <person name="Jensen G.J."/>
            <person name="Kyrpides N.C."/>
            <person name="Koonin E.V."/>
            <person name="Woyke T."/>
        </authorList>
    </citation>
    <scope>NUCLEOTIDE SEQUENCE</scope>
    <source>
        <strain evidence="1">HKV1</strain>
    </source>
</reference>
<sequence>MDPLFSDIKKNFISQYKENIPNSFASNNFNGKIFKPEDNNFESEWKNYHKNQATYRLLCQICNVARNKIKL</sequence>
<accession>A0A1V0SHE8</accession>
<protein>
    <submittedName>
        <fullName evidence="1">Uncharacterized protein</fullName>
    </submittedName>
</protein>
<gene>
    <name evidence="1" type="ORF">Hokovirus_5_24</name>
</gene>
<proteinExistence type="predicted"/>
<name>A0A1V0SHE8_9VIRU</name>
<dbReference type="EMBL" id="KY684107">
    <property type="protein sequence ID" value="ARF11142.1"/>
    <property type="molecule type" value="Genomic_DNA"/>
</dbReference>
<evidence type="ECO:0000313" key="1">
    <source>
        <dbReference type="EMBL" id="ARF11142.1"/>
    </source>
</evidence>